<evidence type="ECO:0000313" key="2">
    <source>
        <dbReference type="Proteomes" id="UP000550707"/>
    </source>
</evidence>
<protein>
    <submittedName>
        <fullName evidence="1">Interferon alpha inducible protein 27</fullName>
    </submittedName>
</protein>
<dbReference type="AlphaFoldDB" id="A0A7J8JU16"/>
<evidence type="ECO:0000313" key="1">
    <source>
        <dbReference type="EMBL" id="KAF6500394.1"/>
    </source>
</evidence>
<sequence>MGSVRQGLFLPVLPTSGKWPALREGGKASVDLFTECSLVSSQGCCSSDRRSCHRRCSACGAGRRRLHWGRNHRLLLSGQNDVSGRHRQWGRSSFWQPGSDSTVHRSSWTVPVIQNRRGLCGVCSGSPRGIAPCSFQRREEDNLGPCSAT</sequence>
<organism evidence="1 2">
    <name type="scientific">Molossus molossus</name>
    <name type="common">Pallas' mastiff bat</name>
    <name type="synonym">Vespertilio molossus</name>
    <dbReference type="NCBI Taxonomy" id="27622"/>
    <lineage>
        <taxon>Eukaryota</taxon>
        <taxon>Metazoa</taxon>
        <taxon>Chordata</taxon>
        <taxon>Craniata</taxon>
        <taxon>Vertebrata</taxon>
        <taxon>Euteleostomi</taxon>
        <taxon>Mammalia</taxon>
        <taxon>Eutheria</taxon>
        <taxon>Laurasiatheria</taxon>
        <taxon>Chiroptera</taxon>
        <taxon>Yangochiroptera</taxon>
        <taxon>Molossidae</taxon>
        <taxon>Molossus</taxon>
    </lineage>
</organism>
<comment type="caution">
    <text evidence="1">The sequence shown here is derived from an EMBL/GenBank/DDBJ whole genome shotgun (WGS) entry which is preliminary data.</text>
</comment>
<accession>A0A7J8JU16</accession>
<reference evidence="1 2" key="1">
    <citation type="journal article" date="2020" name="Nature">
        <title>Six reference-quality genomes reveal evolution of bat adaptations.</title>
        <authorList>
            <person name="Jebb D."/>
            <person name="Huang Z."/>
            <person name="Pippel M."/>
            <person name="Hughes G.M."/>
            <person name="Lavrichenko K."/>
            <person name="Devanna P."/>
            <person name="Winkler S."/>
            <person name="Jermiin L.S."/>
            <person name="Skirmuntt E.C."/>
            <person name="Katzourakis A."/>
            <person name="Burkitt-Gray L."/>
            <person name="Ray D.A."/>
            <person name="Sullivan K.A.M."/>
            <person name="Roscito J.G."/>
            <person name="Kirilenko B.M."/>
            <person name="Davalos L.M."/>
            <person name="Corthals A.P."/>
            <person name="Power M.L."/>
            <person name="Jones G."/>
            <person name="Ransome R.D."/>
            <person name="Dechmann D.K.N."/>
            <person name="Locatelli A.G."/>
            <person name="Puechmaille S.J."/>
            <person name="Fedrigo O."/>
            <person name="Jarvis E.D."/>
            <person name="Hiller M."/>
            <person name="Vernes S.C."/>
            <person name="Myers E.W."/>
            <person name="Teeling E.C."/>
        </authorList>
    </citation>
    <scope>NUCLEOTIDE SEQUENCE [LARGE SCALE GENOMIC DNA]</scope>
    <source>
        <strain evidence="1">MMolMol1</strain>
        <tissue evidence="1">Muscle</tissue>
    </source>
</reference>
<proteinExistence type="predicted"/>
<keyword evidence="2" id="KW-1185">Reference proteome</keyword>
<dbReference type="Proteomes" id="UP000550707">
    <property type="component" value="Unassembled WGS sequence"/>
</dbReference>
<gene>
    <name evidence="1" type="ORF">HJG59_006616</name>
</gene>
<name>A0A7J8JU16_MOLMO</name>
<dbReference type="EMBL" id="JACASF010000001">
    <property type="protein sequence ID" value="KAF6500394.1"/>
    <property type="molecule type" value="Genomic_DNA"/>
</dbReference>